<dbReference type="SUPFAM" id="SSF54171">
    <property type="entry name" value="DNA-binding domain"/>
    <property type="match status" value="1"/>
</dbReference>
<dbReference type="PANTHER" id="PTHR15074">
    <property type="entry name" value="METHYL-CPG-BINDING PROTEIN"/>
    <property type="match status" value="1"/>
</dbReference>
<dbReference type="Gene3D" id="3.30.890.10">
    <property type="entry name" value="Methyl-cpg-binding Protein 2, Chain A"/>
    <property type="match status" value="1"/>
</dbReference>
<evidence type="ECO:0000256" key="4">
    <source>
        <dbReference type="SAM" id="MobiDB-lite"/>
    </source>
</evidence>
<evidence type="ECO:0000256" key="2">
    <source>
        <dbReference type="ARBA" id="ARBA00022553"/>
    </source>
</evidence>
<protein>
    <recommendedName>
        <fullName evidence="5">MBD domain-containing protein</fullName>
    </recommendedName>
</protein>
<name>A0A8C3X489_9CETA</name>
<evidence type="ECO:0000259" key="5">
    <source>
        <dbReference type="PROSITE" id="PS50982"/>
    </source>
</evidence>
<dbReference type="GO" id="GO:0003677">
    <property type="term" value="F:DNA binding"/>
    <property type="evidence" value="ECO:0007669"/>
    <property type="project" value="InterPro"/>
</dbReference>
<dbReference type="CDD" id="cd01396">
    <property type="entry name" value="MeCP2_MBD"/>
    <property type="match status" value="1"/>
</dbReference>
<evidence type="ECO:0000313" key="7">
    <source>
        <dbReference type="Proteomes" id="UP000694540"/>
    </source>
</evidence>
<dbReference type="InterPro" id="IPR001739">
    <property type="entry name" value="Methyl_CpG_DNA-bd"/>
</dbReference>
<evidence type="ECO:0000256" key="3">
    <source>
        <dbReference type="ARBA" id="ARBA00023242"/>
    </source>
</evidence>
<dbReference type="PANTHER" id="PTHR15074:SF7">
    <property type="entry name" value="METHYL-CPG-BINDING DOMAIN PROTEIN 4"/>
    <property type="match status" value="1"/>
</dbReference>
<dbReference type="Ensembl" id="ENSCWAT00000025947.1">
    <property type="protein sequence ID" value="ENSCWAP00000023937.1"/>
    <property type="gene ID" value="ENSCWAG00000018236.1"/>
</dbReference>
<evidence type="ECO:0000313" key="6">
    <source>
        <dbReference type="Ensembl" id="ENSCWAP00000023937.1"/>
    </source>
</evidence>
<dbReference type="Pfam" id="PF01429">
    <property type="entry name" value="MBD"/>
    <property type="match status" value="1"/>
</dbReference>
<dbReference type="SMART" id="SM00391">
    <property type="entry name" value="MBD"/>
    <property type="match status" value="1"/>
</dbReference>
<dbReference type="PROSITE" id="PS50982">
    <property type="entry name" value="MBD"/>
    <property type="match status" value="1"/>
</dbReference>
<feature type="domain" description="MBD" evidence="5">
    <location>
        <begin position="39"/>
        <end position="111"/>
    </location>
</feature>
<keyword evidence="3" id="KW-0539">Nucleus</keyword>
<organism evidence="6 7">
    <name type="scientific">Catagonus wagneri</name>
    <name type="common">Chacoan peccary</name>
    <dbReference type="NCBI Taxonomy" id="51154"/>
    <lineage>
        <taxon>Eukaryota</taxon>
        <taxon>Metazoa</taxon>
        <taxon>Chordata</taxon>
        <taxon>Craniata</taxon>
        <taxon>Vertebrata</taxon>
        <taxon>Euteleostomi</taxon>
        <taxon>Mammalia</taxon>
        <taxon>Eutheria</taxon>
        <taxon>Laurasiatheria</taxon>
        <taxon>Artiodactyla</taxon>
        <taxon>Suina</taxon>
        <taxon>Tayassuidae</taxon>
        <taxon>Catagonus</taxon>
    </lineage>
</organism>
<comment type="subcellular location">
    <subcellularLocation>
        <location evidence="1">Nucleus</location>
    </subcellularLocation>
</comment>
<reference evidence="6" key="2">
    <citation type="submission" date="2025-09" db="UniProtKB">
        <authorList>
            <consortium name="Ensembl"/>
        </authorList>
    </citation>
    <scope>IDENTIFICATION</scope>
</reference>
<dbReference type="GO" id="GO:0005634">
    <property type="term" value="C:nucleus"/>
    <property type="evidence" value="ECO:0007669"/>
    <property type="project" value="UniProtKB-SubCell"/>
</dbReference>
<dbReference type="InterPro" id="IPR016177">
    <property type="entry name" value="DNA-bd_dom_sf"/>
</dbReference>
<sequence length="366" mass="40939">FSFREEDVTLGSERVGEDEKQLVTKSSSDCTPLLEEFDGTAMTECHKPVPCGWERLVKQKLSGKTAGRYDVCFISPQGLKFRSKRSLANYLRKSGETSLKPEDFDFTVRPKRGNKSGCKDCSMAGLTSQLQNSSNWSLRTRSRCKQDMLPLPSGSLKLQDSREPSNLTAIHQLLKEDEGVNDIDSRKVRKSKGKVTILKGIQIKKTKKGSRKGLPDPVQSDRKRESVYSKSADAESEPVAQESQPKRTCCVSDVRASDKTLRVTQQEELLGQEESLSSGSKFGQFTSGIINRFCLTEEAEHNKKYEDSFLESEEVRTKVEVGERKGHLHVDISKDGSEMDNCSQTEKDSTVKILEGTQCADMLLTM</sequence>
<dbReference type="InterPro" id="IPR045138">
    <property type="entry name" value="MeCP2/MBD4"/>
</dbReference>
<dbReference type="AlphaFoldDB" id="A0A8C3X489"/>
<accession>A0A8C3X489</accession>
<proteinExistence type="predicted"/>
<reference evidence="6" key="1">
    <citation type="submission" date="2025-08" db="UniProtKB">
        <authorList>
            <consortium name="Ensembl"/>
        </authorList>
    </citation>
    <scope>IDENTIFICATION</scope>
</reference>
<dbReference type="GeneTree" id="ENSGT00530000063687"/>
<evidence type="ECO:0000256" key="1">
    <source>
        <dbReference type="ARBA" id="ARBA00004123"/>
    </source>
</evidence>
<keyword evidence="2" id="KW-0597">Phosphoprotein</keyword>
<dbReference type="Proteomes" id="UP000694540">
    <property type="component" value="Unplaced"/>
</dbReference>
<keyword evidence="7" id="KW-1185">Reference proteome</keyword>
<feature type="region of interest" description="Disordered" evidence="4">
    <location>
        <begin position="204"/>
        <end position="251"/>
    </location>
</feature>